<evidence type="ECO:0000313" key="2">
    <source>
        <dbReference type="Proteomes" id="UP000034290"/>
    </source>
</evidence>
<proteinExistence type="predicted"/>
<evidence type="ECO:0000313" key="1">
    <source>
        <dbReference type="EMBL" id="KKW36860.1"/>
    </source>
</evidence>
<sequence>MTSSIFTVPSRTTTVRFFLKQASRKGTTKDGRGASFTEPGLFVANSNTELSTIVQSYQNRLASLSSPSTPKPPRPPATINFDTIYDGYGFVELGPTLTLSPKASTQPSETHASLVTSKTAYRGNYEARFTMTTTAQLRTGSSPNPWETGWFVFGYKPDQTFKYLILKPEGYGIELGESLSNDRQNFLWTSPVGVDSFPIARSYDVLVRVRNGVITLLVDGAERLSYHVSSRDLLSTDGKIGFYTEDARVKIENVSVRTF</sequence>
<evidence type="ECO:0008006" key="3">
    <source>
        <dbReference type="Google" id="ProtNLM"/>
    </source>
</evidence>
<dbReference type="Gene3D" id="2.60.120.560">
    <property type="entry name" value="Exo-inulinase, domain 1"/>
    <property type="match status" value="1"/>
</dbReference>
<dbReference type="Proteomes" id="UP000034290">
    <property type="component" value="Unassembled WGS sequence"/>
</dbReference>
<comment type="caution">
    <text evidence="1">The sequence shown here is derived from an EMBL/GenBank/DDBJ whole genome shotgun (WGS) entry which is preliminary data.</text>
</comment>
<reference evidence="1 2" key="1">
    <citation type="journal article" date="2015" name="Nature">
        <title>rRNA introns, odd ribosomes, and small enigmatic genomes across a large radiation of phyla.</title>
        <authorList>
            <person name="Brown C.T."/>
            <person name="Hug L.A."/>
            <person name="Thomas B.C."/>
            <person name="Sharon I."/>
            <person name="Castelle C.J."/>
            <person name="Singh A."/>
            <person name="Wilkins M.J."/>
            <person name="Williams K.H."/>
            <person name="Banfield J.F."/>
        </authorList>
    </citation>
    <scope>NUCLEOTIDE SEQUENCE [LARGE SCALE GENOMIC DNA]</scope>
</reference>
<dbReference type="EMBL" id="LCRM01000011">
    <property type="protein sequence ID" value="KKW36860.1"/>
    <property type="molecule type" value="Genomic_DNA"/>
</dbReference>
<organism evidence="1 2">
    <name type="scientific">Candidatus Giovannonibacteria bacterium GW2011_GWA2_53_7</name>
    <dbReference type="NCBI Taxonomy" id="1618650"/>
    <lineage>
        <taxon>Bacteria</taxon>
        <taxon>Candidatus Giovannoniibacteriota</taxon>
    </lineage>
</organism>
<protein>
    <recommendedName>
        <fullName evidence="3">3-keto-disaccharide hydrolase domain-containing protein</fullName>
    </recommendedName>
</protein>
<dbReference type="AlphaFoldDB" id="A0A0G1Y121"/>
<name>A0A0G1Y121_9BACT</name>
<gene>
    <name evidence="1" type="ORF">UY81_C0011G0015</name>
</gene>
<accession>A0A0G1Y121</accession>